<feature type="domain" description="Clr5" evidence="2">
    <location>
        <begin position="18"/>
        <end position="69"/>
    </location>
</feature>
<proteinExistence type="predicted"/>
<dbReference type="KEGG" id="ure:UREG_02090"/>
<keyword evidence="4" id="KW-1185">Reference proteome</keyword>
<evidence type="ECO:0000259" key="2">
    <source>
        <dbReference type="Pfam" id="PF14420"/>
    </source>
</evidence>
<dbReference type="VEuPathDB" id="FungiDB:UREG_02090"/>
<feature type="compositionally biased region" description="Low complexity" evidence="1">
    <location>
        <begin position="232"/>
        <end position="241"/>
    </location>
</feature>
<dbReference type="Pfam" id="PF14420">
    <property type="entry name" value="Clr5"/>
    <property type="match status" value="1"/>
</dbReference>
<dbReference type="InterPro" id="IPR025676">
    <property type="entry name" value="Clr5_dom"/>
</dbReference>
<dbReference type="HOGENOM" id="CLU_855794_0_0_1"/>
<evidence type="ECO:0000313" key="3">
    <source>
        <dbReference type="EMBL" id="EEP77241.1"/>
    </source>
</evidence>
<dbReference type="GeneID" id="8441286"/>
<accession>C4JKD3</accession>
<evidence type="ECO:0000313" key="4">
    <source>
        <dbReference type="Proteomes" id="UP000002058"/>
    </source>
</evidence>
<gene>
    <name evidence="3" type="ORF">UREG_02090</name>
</gene>
<organism evidence="3 4">
    <name type="scientific">Uncinocarpus reesii (strain UAMH 1704)</name>
    <dbReference type="NCBI Taxonomy" id="336963"/>
    <lineage>
        <taxon>Eukaryota</taxon>
        <taxon>Fungi</taxon>
        <taxon>Dikarya</taxon>
        <taxon>Ascomycota</taxon>
        <taxon>Pezizomycotina</taxon>
        <taxon>Eurotiomycetes</taxon>
        <taxon>Eurotiomycetidae</taxon>
        <taxon>Onygenales</taxon>
        <taxon>Onygenaceae</taxon>
        <taxon>Uncinocarpus</taxon>
    </lineage>
</organism>
<dbReference type="AlphaFoldDB" id="C4JKD3"/>
<sequence>MSPSTSPLEGKMKTTISSDVWESKKAQIANLYKVEEWPLKQVMKRIRSVDFNPTETQLRSKLKKWGVRKPSRQERKKASNGAATQKVVVKAEQSDKPTGDSTPSLDCGVSDYPSPEGDERWKFPPTPSQNYQLGNPALFDEVRRDLAIRTNSAAIPRNNSPLHMPQPTYSCNSPGHPFEQTYPIPRSICDAHVGARTVTESSPPQAFAPSAQYSAPISPHISQHNRDPPKSSPSLLSHNSWSYAPPEQAQLQFPHEGVRKSRVDGKAMPQHWDTRPIYPQLQNPGNVAMPPSIHPPLVQSSVHGDVQFDGSNGEYTMSTSTLGIN</sequence>
<protein>
    <recommendedName>
        <fullName evidence="2">Clr5 domain-containing protein</fullName>
    </recommendedName>
</protein>
<reference evidence="4" key="1">
    <citation type="journal article" date="2009" name="Genome Res.">
        <title>Comparative genomic analyses of the human fungal pathogens Coccidioides and their relatives.</title>
        <authorList>
            <person name="Sharpton T.J."/>
            <person name="Stajich J.E."/>
            <person name="Rounsley S.D."/>
            <person name="Gardner M.J."/>
            <person name="Wortman J.R."/>
            <person name="Jordar V.S."/>
            <person name="Maiti R."/>
            <person name="Kodira C.D."/>
            <person name="Neafsey D.E."/>
            <person name="Zeng Q."/>
            <person name="Hung C.-Y."/>
            <person name="McMahan C."/>
            <person name="Muszewska A."/>
            <person name="Grynberg M."/>
            <person name="Mandel M.A."/>
            <person name="Kellner E.M."/>
            <person name="Barker B.M."/>
            <person name="Galgiani J.N."/>
            <person name="Orbach M.J."/>
            <person name="Kirkland T.N."/>
            <person name="Cole G.T."/>
            <person name="Henn M.R."/>
            <person name="Birren B.W."/>
            <person name="Taylor J.W."/>
        </authorList>
    </citation>
    <scope>NUCLEOTIDE SEQUENCE [LARGE SCALE GENOMIC DNA]</scope>
    <source>
        <strain evidence="4">UAMH 1704</strain>
    </source>
</reference>
<dbReference type="OMA" id="YQVANSA"/>
<feature type="region of interest" description="Disordered" evidence="1">
    <location>
        <begin position="216"/>
        <end position="241"/>
    </location>
</feature>
<dbReference type="OrthoDB" id="5308957at2759"/>
<dbReference type="InParanoid" id="C4JKD3"/>
<dbReference type="RefSeq" id="XP_002542574.1">
    <property type="nucleotide sequence ID" value="XM_002542528.1"/>
</dbReference>
<dbReference type="EMBL" id="CH476615">
    <property type="protein sequence ID" value="EEP77241.1"/>
    <property type="molecule type" value="Genomic_DNA"/>
</dbReference>
<dbReference type="eggNOG" id="ENOG502RNRR">
    <property type="taxonomic scope" value="Eukaryota"/>
</dbReference>
<evidence type="ECO:0000256" key="1">
    <source>
        <dbReference type="SAM" id="MobiDB-lite"/>
    </source>
</evidence>
<feature type="compositionally biased region" description="Basic residues" evidence="1">
    <location>
        <begin position="60"/>
        <end position="70"/>
    </location>
</feature>
<dbReference type="Proteomes" id="UP000002058">
    <property type="component" value="Unassembled WGS sequence"/>
</dbReference>
<name>C4JKD3_UNCRE</name>
<feature type="region of interest" description="Disordered" evidence="1">
    <location>
        <begin position="56"/>
        <end position="132"/>
    </location>
</feature>